<evidence type="ECO:0000313" key="2">
    <source>
        <dbReference type="EMBL" id="CAD72248.1"/>
    </source>
</evidence>
<evidence type="ECO:0000256" key="1">
    <source>
        <dbReference type="SAM" id="MobiDB-lite"/>
    </source>
</evidence>
<dbReference type="KEGG" id="rba:RB1748"/>
<accession>Q7UWW4</accession>
<dbReference type="AlphaFoldDB" id="Q7UWW4"/>
<reference evidence="2 3" key="1">
    <citation type="journal article" date="2003" name="Proc. Natl. Acad. Sci. U.S.A.">
        <title>Complete genome sequence of the marine planctomycete Pirellula sp. strain 1.</title>
        <authorList>
            <person name="Gloeckner F.O."/>
            <person name="Kube M."/>
            <person name="Bauer M."/>
            <person name="Teeling H."/>
            <person name="Lombardot T."/>
            <person name="Ludwig W."/>
            <person name="Gade D."/>
            <person name="Beck A."/>
            <person name="Borzym K."/>
            <person name="Heitmann K."/>
            <person name="Rabus R."/>
            <person name="Schlesner H."/>
            <person name="Amann R."/>
            <person name="Reinhardt R."/>
        </authorList>
    </citation>
    <scope>NUCLEOTIDE SEQUENCE [LARGE SCALE GENOMIC DNA]</scope>
    <source>
        <strain evidence="3">DSM 10527 / NCIMB 13988 / SH1</strain>
    </source>
</reference>
<dbReference type="Proteomes" id="UP000001025">
    <property type="component" value="Chromosome"/>
</dbReference>
<dbReference type="InParanoid" id="Q7UWW4"/>
<keyword evidence="3" id="KW-1185">Reference proteome</keyword>
<protein>
    <submittedName>
        <fullName evidence="2">Uncharacterized protein</fullName>
    </submittedName>
</protein>
<dbReference type="STRING" id="243090.RB1748"/>
<organism evidence="2 3">
    <name type="scientific">Rhodopirellula baltica (strain DSM 10527 / NCIMB 13988 / SH1)</name>
    <dbReference type="NCBI Taxonomy" id="243090"/>
    <lineage>
        <taxon>Bacteria</taxon>
        <taxon>Pseudomonadati</taxon>
        <taxon>Planctomycetota</taxon>
        <taxon>Planctomycetia</taxon>
        <taxon>Pirellulales</taxon>
        <taxon>Pirellulaceae</taxon>
        <taxon>Rhodopirellula</taxon>
    </lineage>
</organism>
<dbReference type="EMBL" id="BX294135">
    <property type="protein sequence ID" value="CAD72248.1"/>
    <property type="molecule type" value="Genomic_DNA"/>
</dbReference>
<dbReference type="EnsemblBacteria" id="CAD72248">
    <property type="protein sequence ID" value="CAD72248"/>
    <property type="gene ID" value="RB1748"/>
</dbReference>
<evidence type="ECO:0000313" key="3">
    <source>
        <dbReference type="Proteomes" id="UP000001025"/>
    </source>
</evidence>
<name>Q7UWW4_RHOBA</name>
<gene>
    <name evidence="2" type="ordered locus">RB1748</name>
</gene>
<sequence>MFGKFWESDRDGHFQFSHFQHAQKTGSLADPRHIRACSKNTQPLGSDVSPIASKGSKGTFDRPRG</sequence>
<dbReference type="HOGENOM" id="CLU_2846907_0_0_0"/>
<proteinExistence type="predicted"/>
<feature type="region of interest" description="Disordered" evidence="1">
    <location>
        <begin position="38"/>
        <end position="65"/>
    </location>
</feature>